<comment type="caution">
    <text evidence="2">The sequence shown here is derived from an EMBL/GenBank/DDBJ whole genome shotgun (WGS) entry which is preliminary data.</text>
</comment>
<dbReference type="SUPFAM" id="SSF53335">
    <property type="entry name" value="S-adenosyl-L-methionine-dependent methyltransferases"/>
    <property type="match status" value="1"/>
</dbReference>
<organism evidence="2">
    <name type="scientific">Ignavibacterium album</name>
    <dbReference type="NCBI Taxonomy" id="591197"/>
    <lineage>
        <taxon>Bacteria</taxon>
        <taxon>Pseudomonadati</taxon>
        <taxon>Ignavibacteriota</taxon>
        <taxon>Ignavibacteria</taxon>
        <taxon>Ignavibacteriales</taxon>
        <taxon>Ignavibacteriaceae</taxon>
        <taxon>Ignavibacterium</taxon>
    </lineage>
</organism>
<dbReference type="InterPro" id="IPR029063">
    <property type="entry name" value="SAM-dependent_MTases_sf"/>
</dbReference>
<keyword evidence="2" id="KW-0808">Transferase</keyword>
<evidence type="ECO:0000259" key="1">
    <source>
        <dbReference type="Pfam" id="PF08241"/>
    </source>
</evidence>
<dbReference type="AlphaFoldDB" id="A0A7V3E8X5"/>
<gene>
    <name evidence="2" type="ORF">ENS31_14460</name>
</gene>
<accession>A0A7V3E8X5</accession>
<dbReference type="GO" id="GO:0008757">
    <property type="term" value="F:S-adenosylmethionine-dependent methyltransferase activity"/>
    <property type="evidence" value="ECO:0007669"/>
    <property type="project" value="InterPro"/>
</dbReference>
<dbReference type="InterPro" id="IPR013216">
    <property type="entry name" value="Methyltransf_11"/>
</dbReference>
<keyword evidence="2" id="KW-0489">Methyltransferase</keyword>
<sequence>MNVKEAYNLWANQYDTDENKTRDLEAKALRTTLDKITFKSCLEIGCGTGKNTEWLMTKAHRVLAIDLSEKMLSKAKDKIKSDTVRFILADITNDWDFINNEKFDLVTFSLVLEHIKDLDGIFEKLTSVVSENGFIYIGELHPFKQYTGTKARFETENGIQELTCFNHNISDFTKAAQRYGFQLKDLNEYFDNNERTNIPRILTLLFQKESQIDVH</sequence>
<dbReference type="Pfam" id="PF08241">
    <property type="entry name" value="Methyltransf_11"/>
    <property type="match status" value="1"/>
</dbReference>
<dbReference type="GO" id="GO:0032259">
    <property type="term" value="P:methylation"/>
    <property type="evidence" value="ECO:0007669"/>
    <property type="project" value="UniProtKB-KW"/>
</dbReference>
<dbReference type="Gene3D" id="3.40.50.150">
    <property type="entry name" value="Vaccinia Virus protein VP39"/>
    <property type="match status" value="1"/>
</dbReference>
<dbReference type="PANTHER" id="PTHR43861">
    <property type="entry name" value="TRANS-ACONITATE 2-METHYLTRANSFERASE-RELATED"/>
    <property type="match status" value="1"/>
</dbReference>
<evidence type="ECO:0000313" key="2">
    <source>
        <dbReference type="EMBL" id="HFI92719.1"/>
    </source>
</evidence>
<proteinExistence type="predicted"/>
<dbReference type="EMBL" id="DSUJ01000011">
    <property type="protein sequence ID" value="HFI92719.1"/>
    <property type="molecule type" value="Genomic_DNA"/>
</dbReference>
<feature type="domain" description="Methyltransferase type 11" evidence="1">
    <location>
        <begin position="42"/>
        <end position="137"/>
    </location>
</feature>
<dbReference type="RefSeq" id="WP_304143397.1">
    <property type="nucleotide sequence ID" value="NZ_JAOAIE010000026.1"/>
</dbReference>
<protein>
    <submittedName>
        <fullName evidence="2">Class I SAM-dependent methyltransferase</fullName>
    </submittedName>
</protein>
<dbReference type="CDD" id="cd02440">
    <property type="entry name" value="AdoMet_MTases"/>
    <property type="match status" value="1"/>
</dbReference>
<name>A0A7V3E8X5_9BACT</name>
<reference evidence="2" key="1">
    <citation type="journal article" date="2020" name="mSystems">
        <title>Genome- and Community-Level Interaction Insights into Carbon Utilization and Element Cycling Functions of Hydrothermarchaeota in Hydrothermal Sediment.</title>
        <authorList>
            <person name="Zhou Z."/>
            <person name="Liu Y."/>
            <person name="Xu W."/>
            <person name="Pan J."/>
            <person name="Luo Z.H."/>
            <person name="Li M."/>
        </authorList>
    </citation>
    <scope>NUCLEOTIDE SEQUENCE [LARGE SCALE GENOMIC DNA]</scope>
    <source>
        <strain evidence="2">SpSt-479</strain>
    </source>
</reference>